<feature type="compositionally biased region" description="Basic residues" evidence="1">
    <location>
        <begin position="1"/>
        <end position="10"/>
    </location>
</feature>
<gene>
    <name evidence="2" type="ORF">GCM10010191_74530</name>
</gene>
<dbReference type="Proteomes" id="UP001501231">
    <property type="component" value="Unassembled WGS sequence"/>
</dbReference>
<proteinExistence type="predicted"/>
<sequence>MTARRRRARSRGPVARWGGSAPAERDIAPHEVVSIGDHVEALVLRREDADGRLILSMTFSRS</sequence>
<name>A0ABN3K192_9ACTN</name>
<dbReference type="EMBL" id="BAAARW010000030">
    <property type="protein sequence ID" value="GAA2446555.1"/>
    <property type="molecule type" value="Genomic_DNA"/>
</dbReference>
<feature type="region of interest" description="Disordered" evidence="1">
    <location>
        <begin position="1"/>
        <end position="22"/>
    </location>
</feature>
<reference evidence="2 3" key="1">
    <citation type="journal article" date="2019" name="Int. J. Syst. Evol. Microbiol.">
        <title>The Global Catalogue of Microorganisms (GCM) 10K type strain sequencing project: providing services to taxonomists for standard genome sequencing and annotation.</title>
        <authorList>
            <consortium name="The Broad Institute Genomics Platform"/>
            <consortium name="The Broad Institute Genome Sequencing Center for Infectious Disease"/>
            <person name="Wu L."/>
            <person name="Ma J."/>
        </authorList>
    </citation>
    <scope>NUCLEOTIDE SEQUENCE [LARGE SCALE GENOMIC DNA]</scope>
    <source>
        <strain evidence="2 3">JCM 3325</strain>
    </source>
</reference>
<protein>
    <recommendedName>
        <fullName evidence="4">S1 RNA-binding domain-containing protein</fullName>
    </recommendedName>
</protein>
<accession>A0ABN3K192</accession>
<evidence type="ECO:0000256" key="1">
    <source>
        <dbReference type="SAM" id="MobiDB-lite"/>
    </source>
</evidence>
<dbReference type="InterPro" id="IPR012340">
    <property type="entry name" value="NA-bd_OB-fold"/>
</dbReference>
<evidence type="ECO:0000313" key="3">
    <source>
        <dbReference type="Proteomes" id="UP001501231"/>
    </source>
</evidence>
<evidence type="ECO:0000313" key="2">
    <source>
        <dbReference type="EMBL" id="GAA2446555.1"/>
    </source>
</evidence>
<keyword evidence="3" id="KW-1185">Reference proteome</keyword>
<evidence type="ECO:0008006" key="4">
    <source>
        <dbReference type="Google" id="ProtNLM"/>
    </source>
</evidence>
<comment type="caution">
    <text evidence="2">The sequence shown here is derived from an EMBL/GenBank/DDBJ whole genome shotgun (WGS) entry which is preliminary data.</text>
</comment>
<organism evidence="2 3">
    <name type="scientific">Actinomadura vinacea</name>
    <dbReference type="NCBI Taxonomy" id="115336"/>
    <lineage>
        <taxon>Bacteria</taxon>
        <taxon>Bacillati</taxon>
        <taxon>Actinomycetota</taxon>
        <taxon>Actinomycetes</taxon>
        <taxon>Streptosporangiales</taxon>
        <taxon>Thermomonosporaceae</taxon>
        <taxon>Actinomadura</taxon>
    </lineage>
</organism>
<dbReference type="SUPFAM" id="SSF50249">
    <property type="entry name" value="Nucleic acid-binding proteins"/>
    <property type="match status" value="1"/>
</dbReference>